<dbReference type="CDD" id="cd06859">
    <property type="entry name" value="PX_SNX1_2_like"/>
    <property type="match status" value="1"/>
</dbReference>
<keyword evidence="2" id="KW-0175">Coiled coil</keyword>
<dbReference type="Gene3D" id="1.20.1270.60">
    <property type="entry name" value="Arfaptin homology (AH) domain/BAR domain"/>
    <property type="match status" value="1"/>
</dbReference>
<dbReference type="CDD" id="cd07623">
    <property type="entry name" value="BAR_SNX1_2"/>
    <property type="match status" value="1"/>
</dbReference>
<dbReference type="PROSITE" id="PS50195">
    <property type="entry name" value="PX"/>
    <property type="match status" value="1"/>
</dbReference>
<dbReference type="Pfam" id="PF09325">
    <property type="entry name" value="Vps5"/>
    <property type="match status" value="1"/>
</dbReference>
<dbReference type="PANTHER" id="PTHR10555:SF170">
    <property type="entry name" value="FI18122P1"/>
    <property type="match status" value="1"/>
</dbReference>
<dbReference type="RefSeq" id="XP_005103389.1">
    <property type="nucleotide sequence ID" value="XM_005103332.3"/>
</dbReference>
<name>A0ABM0JWT3_APLCA</name>
<organism evidence="5 6">
    <name type="scientific">Aplysia californica</name>
    <name type="common">California sea hare</name>
    <dbReference type="NCBI Taxonomy" id="6500"/>
    <lineage>
        <taxon>Eukaryota</taxon>
        <taxon>Metazoa</taxon>
        <taxon>Spiralia</taxon>
        <taxon>Lophotrochozoa</taxon>
        <taxon>Mollusca</taxon>
        <taxon>Gastropoda</taxon>
        <taxon>Heterobranchia</taxon>
        <taxon>Euthyneura</taxon>
        <taxon>Tectipleura</taxon>
        <taxon>Aplysiida</taxon>
        <taxon>Aplysioidea</taxon>
        <taxon>Aplysiidae</taxon>
        <taxon>Aplysia</taxon>
    </lineage>
</organism>
<dbReference type="SUPFAM" id="SSF64268">
    <property type="entry name" value="PX domain"/>
    <property type="match status" value="1"/>
</dbReference>
<feature type="compositionally biased region" description="Pro residues" evidence="3">
    <location>
        <begin position="1"/>
        <end position="10"/>
    </location>
</feature>
<sequence>MADGVEPPPFDNEEDEVKDEDDLFSDAKEKPASPDMEPPQQSDLTANGTPTEPLEDDKDEDDLFKGGSSEIKLDSDDEDVAAKANNDGDMDSGSSPFESEPSPPKSEIFSSPAAESTPKIPVSQETTKKTKVSAPSLKSDEESIEAVDEKETYEIDIKIIESQKMGDGMSAYMTYKIVCKTTNPAFRRPENIVLRRFSDFLGLHAKLAEKHVPLGVIVPPAPEKSVLGMTKVKMSKEESGSADFVERRRAALERYLIRTAAHPMLVTDPDFIEFLEKDGDLPRSTSTSALSGAGVMRLFHKVGESFEKITLKVDESDESWGFYLHNYFCSIIPRSPSGQWSQEEEWFQEKHQQVEAFDLQLRKLHSSIEALSSHRRELSTSTATFAKSAAMLGNVEEHTALSRALSQLAETEEKIEVLHKDQAEADFFVMAELMKDYVALMQAVKDVFHERIKTYKQWKEAETTLGKKREAKAKFEMQNKLDKVAQAQAEITEWEQKVETGKEDFSKICKNIRKEMTRFEKLRVNDFKNNVIKYLEVLMENQEKLIKYWETFLPEAKAIA</sequence>
<evidence type="ECO:0000256" key="3">
    <source>
        <dbReference type="SAM" id="MobiDB-lite"/>
    </source>
</evidence>
<evidence type="ECO:0000313" key="5">
    <source>
        <dbReference type="Proteomes" id="UP000694888"/>
    </source>
</evidence>
<feature type="compositionally biased region" description="Acidic residues" evidence="3">
    <location>
        <begin position="53"/>
        <end position="62"/>
    </location>
</feature>
<evidence type="ECO:0000256" key="1">
    <source>
        <dbReference type="ARBA" id="ARBA00010883"/>
    </source>
</evidence>
<feature type="region of interest" description="Disordered" evidence="3">
    <location>
        <begin position="1"/>
        <end position="146"/>
    </location>
</feature>
<proteinExistence type="inferred from homology"/>
<dbReference type="SUPFAM" id="SSF103657">
    <property type="entry name" value="BAR/IMD domain-like"/>
    <property type="match status" value="1"/>
</dbReference>
<feature type="domain" description="PX" evidence="4">
    <location>
        <begin position="153"/>
        <end position="282"/>
    </location>
</feature>
<feature type="coiled-coil region" evidence="2">
    <location>
        <begin position="477"/>
        <end position="504"/>
    </location>
</feature>
<accession>A0ABM0JWT3</accession>
<comment type="similarity">
    <text evidence="1">Belongs to the sorting nexin family.</text>
</comment>
<dbReference type="InterPro" id="IPR001683">
    <property type="entry name" value="PX_dom"/>
</dbReference>
<reference evidence="6" key="1">
    <citation type="submission" date="2025-08" db="UniProtKB">
        <authorList>
            <consortium name="RefSeq"/>
        </authorList>
    </citation>
    <scope>IDENTIFICATION</scope>
</reference>
<dbReference type="InterPro" id="IPR027267">
    <property type="entry name" value="AH/BAR_dom_sf"/>
</dbReference>
<dbReference type="GeneID" id="101864162"/>
<protein>
    <submittedName>
        <fullName evidence="6">Sorting nexin-2 isoform X1</fullName>
    </submittedName>
</protein>
<feature type="compositionally biased region" description="Acidic residues" evidence="3">
    <location>
        <begin position="11"/>
        <end position="24"/>
    </location>
</feature>
<dbReference type="Proteomes" id="UP000694888">
    <property type="component" value="Unplaced"/>
</dbReference>
<dbReference type="SMART" id="SM00312">
    <property type="entry name" value="PX"/>
    <property type="match status" value="1"/>
</dbReference>
<dbReference type="Pfam" id="PF00787">
    <property type="entry name" value="PX"/>
    <property type="match status" value="1"/>
</dbReference>
<dbReference type="InterPro" id="IPR015404">
    <property type="entry name" value="Vps5_C"/>
</dbReference>
<keyword evidence="5" id="KW-1185">Reference proteome</keyword>
<evidence type="ECO:0000259" key="4">
    <source>
        <dbReference type="PROSITE" id="PS50195"/>
    </source>
</evidence>
<feature type="compositionally biased region" description="Low complexity" evidence="3">
    <location>
        <begin position="92"/>
        <end position="112"/>
    </location>
</feature>
<evidence type="ECO:0000256" key="2">
    <source>
        <dbReference type="SAM" id="Coils"/>
    </source>
</evidence>
<gene>
    <name evidence="6" type="primary">LOC101864162</name>
</gene>
<evidence type="ECO:0000313" key="6">
    <source>
        <dbReference type="RefSeq" id="XP_005103389.1"/>
    </source>
</evidence>
<dbReference type="PANTHER" id="PTHR10555">
    <property type="entry name" value="SORTING NEXIN"/>
    <property type="match status" value="1"/>
</dbReference>
<dbReference type="Gene3D" id="3.30.1520.10">
    <property type="entry name" value="Phox-like domain"/>
    <property type="match status" value="1"/>
</dbReference>
<feature type="compositionally biased region" description="Polar residues" evidence="3">
    <location>
        <begin position="39"/>
        <end position="50"/>
    </location>
</feature>
<dbReference type="InterPro" id="IPR036871">
    <property type="entry name" value="PX_dom_sf"/>
</dbReference>